<dbReference type="OrthoDB" id="413572at2759"/>
<evidence type="ECO:0000256" key="5">
    <source>
        <dbReference type="ARBA" id="ARBA00022679"/>
    </source>
</evidence>
<dbReference type="InParanoid" id="A0A6P6XQ17"/>
<dbReference type="InterPro" id="IPR005946">
    <property type="entry name" value="Rib-P_diPkinase"/>
</dbReference>
<accession>A0A6P6XQ17</accession>
<dbReference type="OMA" id="AYDNIEN"/>
<keyword evidence="9" id="KW-0418">Kinase</keyword>
<keyword evidence="11" id="KW-0460">Magnesium</keyword>
<organism evidence="14 15">
    <name type="scientific">Dermatophagoides pteronyssinus</name>
    <name type="common">European house dust mite</name>
    <dbReference type="NCBI Taxonomy" id="6956"/>
    <lineage>
        <taxon>Eukaryota</taxon>
        <taxon>Metazoa</taxon>
        <taxon>Ecdysozoa</taxon>
        <taxon>Arthropoda</taxon>
        <taxon>Chelicerata</taxon>
        <taxon>Arachnida</taxon>
        <taxon>Acari</taxon>
        <taxon>Acariformes</taxon>
        <taxon>Sarcoptiformes</taxon>
        <taxon>Astigmata</taxon>
        <taxon>Psoroptidia</taxon>
        <taxon>Analgoidea</taxon>
        <taxon>Pyroglyphidae</taxon>
        <taxon>Dermatophagoidinae</taxon>
        <taxon>Dermatophagoides</taxon>
    </lineage>
</organism>
<keyword evidence="5" id="KW-0808">Transferase</keyword>
<evidence type="ECO:0000256" key="6">
    <source>
        <dbReference type="ARBA" id="ARBA00022723"/>
    </source>
</evidence>
<dbReference type="RefSeq" id="XP_027193969.1">
    <property type="nucleotide sequence ID" value="XM_027338168.1"/>
</dbReference>
<name>A0A6P6XQ17_DERPT</name>
<dbReference type="FunFam" id="3.40.50.2020:FF:000002">
    <property type="entry name" value="Ribose-phosphate pyrophosphokinase"/>
    <property type="match status" value="1"/>
</dbReference>
<dbReference type="GO" id="GO:0000287">
    <property type="term" value="F:magnesium ion binding"/>
    <property type="evidence" value="ECO:0007669"/>
    <property type="project" value="InterPro"/>
</dbReference>
<dbReference type="GO" id="GO:0006164">
    <property type="term" value="P:purine nucleotide biosynthetic process"/>
    <property type="evidence" value="ECO:0007669"/>
    <property type="project" value="TreeGrafter"/>
</dbReference>
<evidence type="ECO:0000256" key="8">
    <source>
        <dbReference type="ARBA" id="ARBA00022741"/>
    </source>
</evidence>
<dbReference type="Gene3D" id="3.40.50.2020">
    <property type="match status" value="2"/>
</dbReference>
<evidence type="ECO:0000256" key="4">
    <source>
        <dbReference type="ARBA" id="ARBA00022490"/>
    </source>
</evidence>
<dbReference type="Proteomes" id="UP000515146">
    <property type="component" value="Unplaced"/>
</dbReference>
<protein>
    <recommendedName>
        <fullName evidence="3">ribose-phosphate diphosphokinase</fullName>
        <ecNumber evidence="3">2.7.6.1</ecNumber>
    </recommendedName>
</protein>
<reference evidence="15" key="1">
    <citation type="submission" date="2025-08" db="UniProtKB">
        <authorList>
            <consortium name="RefSeq"/>
        </authorList>
    </citation>
    <scope>IDENTIFICATION</scope>
    <source>
        <strain evidence="15">Airmid</strain>
    </source>
</reference>
<dbReference type="NCBIfam" id="TIGR01251">
    <property type="entry name" value="ribP_PPkin"/>
    <property type="match status" value="1"/>
</dbReference>
<feature type="domain" description="Ribose-phosphate pyrophosphokinase N-terminal" evidence="13">
    <location>
        <begin position="5"/>
        <end position="118"/>
    </location>
</feature>
<comment type="pathway">
    <text evidence="1">Metabolic intermediate biosynthesis; 5-phospho-alpha-D-ribose 1-diphosphate biosynthesis; 5-phospho-alpha-D-ribose 1-diphosphate from D-ribose 5-phosphate (route I): step 1/1.</text>
</comment>
<sequence length="333" mass="36799">MGETILISGNANIPLAEKIAEELGIGLTKVICGRFADGEINIEICQSIRGKDIYIIQPTCRPVNDNLMEALLLISACRRSSARQVTLVVPYFGYARQDRKMKARAPISAADVARLFCAMKPDRLISVDLHCGQIQGFFPPNIVLDNLQAFSVPMQFFVGLNLEKPIIISPDGGGVYRAQRFMDLFIKCSKKENVEFAMLNKQRKAANEVDNMKLVGSVQDGDCIIIDDMIDTAGTLCLAAKHLKENGARTVYAFATHGLFNNPAVERITNSDLTKVIVTDSVPPMEDVVKCDKIQYVSISVILANAIEYIQDKATSRAQNLCGMNSYEYNQSY</sequence>
<evidence type="ECO:0000256" key="2">
    <source>
        <dbReference type="ARBA" id="ARBA00006478"/>
    </source>
</evidence>
<keyword evidence="14" id="KW-1185">Reference proteome</keyword>
<keyword evidence="7" id="KW-0545">Nucleotide biosynthesis</keyword>
<dbReference type="SUPFAM" id="SSF53271">
    <property type="entry name" value="PRTase-like"/>
    <property type="match status" value="1"/>
</dbReference>
<evidence type="ECO:0000313" key="14">
    <source>
        <dbReference type="Proteomes" id="UP000515146"/>
    </source>
</evidence>
<dbReference type="EC" id="2.7.6.1" evidence="3"/>
<dbReference type="InterPro" id="IPR029099">
    <property type="entry name" value="Pribosyltran_N"/>
</dbReference>
<dbReference type="GO" id="GO:0006015">
    <property type="term" value="P:5-phosphoribose 1-diphosphate biosynthetic process"/>
    <property type="evidence" value="ECO:0007669"/>
    <property type="project" value="TreeGrafter"/>
</dbReference>
<dbReference type="GO" id="GO:0016301">
    <property type="term" value="F:kinase activity"/>
    <property type="evidence" value="ECO:0007669"/>
    <property type="project" value="UniProtKB-KW"/>
</dbReference>
<dbReference type="AlphaFoldDB" id="A0A6P6XQ17"/>
<dbReference type="GO" id="GO:0005737">
    <property type="term" value="C:cytoplasm"/>
    <property type="evidence" value="ECO:0007669"/>
    <property type="project" value="TreeGrafter"/>
</dbReference>
<dbReference type="CDD" id="cd06223">
    <property type="entry name" value="PRTases_typeI"/>
    <property type="match status" value="1"/>
</dbReference>
<keyword evidence="4" id="KW-0963">Cytoplasm</keyword>
<comment type="catalytic activity">
    <reaction evidence="12">
        <text>D-ribose 5-phosphate + ATP = 5-phospho-alpha-D-ribose 1-diphosphate + AMP + H(+)</text>
        <dbReference type="Rhea" id="RHEA:15609"/>
        <dbReference type="ChEBI" id="CHEBI:15378"/>
        <dbReference type="ChEBI" id="CHEBI:30616"/>
        <dbReference type="ChEBI" id="CHEBI:58017"/>
        <dbReference type="ChEBI" id="CHEBI:78346"/>
        <dbReference type="ChEBI" id="CHEBI:456215"/>
        <dbReference type="EC" id="2.7.6.1"/>
    </reaction>
</comment>
<evidence type="ECO:0000256" key="7">
    <source>
        <dbReference type="ARBA" id="ARBA00022727"/>
    </source>
</evidence>
<dbReference type="NCBIfam" id="NF002320">
    <property type="entry name" value="PRK01259.1"/>
    <property type="match status" value="1"/>
</dbReference>
<dbReference type="Pfam" id="PF14572">
    <property type="entry name" value="Pribosyl_synth"/>
    <property type="match status" value="1"/>
</dbReference>
<dbReference type="SMART" id="SM01400">
    <property type="entry name" value="Pribosyltran_N"/>
    <property type="match status" value="1"/>
</dbReference>
<evidence type="ECO:0000259" key="13">
    <source>
        <dbReference type="Pfam" id="PF13793"/>
    </source>
</evidence>
<dbReference type="KEGG" id="dpte:113788703"/>
<keyword evidence="6" id="KW-0479">Metal-binding</keyword>
<dbReference type="GO" id="GO:0004749">
    <property type="term" value="F:ribose phosphate diphosphokinase activity"/>
    <property type="evidence" value="ECO:0007669"/>
    <property type="project" value="UniProtKB-EC"/>
</dbReference>
<evidence type="ECO:0000256" key="9">
    <source>
        <dbReference type="ARBA" id="ARBA00022777"/>
    </source>
</evidence>
<gene>
    <name evidence="15" type="primary">LOC113788703</name>
</gene>
<dbReference type="Pfam" id="PF13793">
    <property type="entry name" value="Pribosyltran_N"/>
    <property type="match status" value="1"/>
</dbReference>
<keyword evidence="8" id="KW-0547">Nucleotide-binding</keyword>
<dbReference type="InterPro" id="IPR029057">
    <property type="entry name" value="PRTase-like"/>
</dbReference>
<evidence type="ECO:0000256" key="11">
    <source>
        <dbReference type="ARBA" id="ARBA00022842"/>
    </source>
</evidence>
<dbReference type="PANTHER" id="PTHR10210">
    <property type="entry name" value="RIBOSE-PHOSPHATE DIPHOSPHOKINASE FAMILY MEMBER"/>
    <property type="match status" value="1"/>
</dbReference>
<evidence type="ECO:0000256" key="1">
    <source>
        <dbReference type="ARBA" id="ARBA00004996"/>
    </source>
</evidence>
<dbReference type="FunFam" id="3.40.50.2020:FF:000007">
    <property type="entry name" value="Ribose-phosphate pyrophosphokinase"/>
    <property type="match status" value="1"/>
</dbReference>
<evidence type="ECO:0000256" key="3">
    <source>
        <dbReference type="ARBA" id="ARBA00013247"/>
    </source>
</evidence>
<dbReference type="PANTHER" id="PTHR10210:SF32">
    <property type="entry name" value="RIBOSE-PHOSPHATE PYROPHOSPHOKINASE 2"/>
    <property type="match status" value="1"/>
</dbReference>
<dbReference type="InterPro" id="IPR000836">
    <property type="entry name" value="PRTase_dom"/>
</dbReference>
<evidence type="ECO:0000256" key="10">
    <source>
        <dbReference type="ARBA" id="ARBA00022840"/>
    </source>
</evidence>
<comment type="similarity">
    <text evidence="2">Belongs to the ribose-phosphate pyrophosphokinase family.</text>
</comment>
<proteinExistence type="inferred from homology"/>
<evidence type="ECO:0000256" key="12">
    <source>
        <dbReference type="ARBA" id="ARBA00049535"/>
    </source>
</evidence>
<evidence type="ECO:0000313" key="15">
    <source>
        <dbReference type="RefSeq" id="XP_027193969.1"/>
    </source>
</evidence>
<dbReference type="GO" id="GO:0002189">
    <property type="term" value="C:ribose phosphate diphosphokinase complex"/>
    <property type="evidence" value="ECO:0007669"/>
    <property type="project" value="TreeGrafter"/>
</dbReference>
<dbReference type="GO" id="GO:0005524">
    <property type="term" value="F:ATP binding"/>
    <property type="evidence" value="ECO:0007669"/>
    <property type="project" value="UniProtKB-KW"/>
</dbReference>
<keyword evidence="10" id="KW-0067">ATP-binding</keyword>